<dbReference type="EMBL" id="MNUE01000011">
    <property type="protein sequence ID" value="OJD36449.1"/>
    <property type="molecule type" value="Genomic_DNA"/>
</dbReference>
<proteinExistence type="predicted"/>
<protein>
    <submittedName>
        <fullName evidence="3">Centrosome-associated protein cep250</fullName>
    </submittedName>
</protein>
<name>A0A1J9R7F4_9PEZI</name>
<reference evidence="3 4" key="1">
    <citation type="submission" date="2016-10" db="EMBL/GenBank/DDBJ databases">
        <title>Proteomics and genomics reveal pathogen-plant mechanisms compatible with a hemibiotrophic lifestyle of Diplodia corticola.</title>
        <authorList>
            <person name="Fernandes I."/>
            <person name="De Jonge R."/>
            <person name="Van De Peer Y."/>
            <person name="Devreese B."/>
            <person name="Alves A."/>
            <person name="Esteves A.C."/>
        </authorList>
    </citation>
    <scope>NUCLEOTIDE SEQUENCE [LARGE SCALE GENOMIC DNA]</scope>
    <source>
        <strain evidence="3 4">CBS 112549</strain>
    </source>
</reference>
<keyword evidence="4" id="KW-1185">Reference proteome</keyword>
<accession>A0A1J9R7F4</accession>
<evidence type="ECO:0000313" key="3">
    <source>
        <dbReference type="EMBL" id="OJD36449.1"/>
    </source>
</evidence>
<evidence type="ECO:0000256" key="1">
    <source>
        <dbReference type="SAM" id="Coils"/>
    </source>
</evidence>
<evidence type="ECO:0000256" key="2">
    <source>
        <dbReference type="SAM" id="MobiDB-lite"/>
    </source>
</evidence>
<dbReference type="GeneID" id="31010537"/>
<dbReference type="OrthoDB" id="3937833at2759"/>
<gene>
    <name evidence="3" type="ORF">BKCO1_1100010</name>
</gene>
<feature type="region of interest" description="Disordered" evidence="2">
    <location>
        <begin position="208"/>
        <end position="262"/>
    </location>
</feature>
<dbReference type="RefSeq" id="XP_020132709.1">
    <property type="nucleotide sequence ID" value="XM_020270278.1"/>
</dbReference>
<keyword evidence="1" id="KW-0175">Coiled coil</keyword>
<comment type="caution">
    <text evidence="3">The sequence shown here is derived from an EMBL/GenBank/DDBJ whole genome shotgun (WGS) entry which is preliminary data.</text>
</comment>
<dbReference type="STRING" id="236234.A0A1J9R7F4"/>
<evidence type="ECO:0000313" key="4">
    <source>
        <dbReference type="Proteomes" id="UP000183809"/>
    </source>
</evidence>
<dbReference type="AlphaFoldDB" id="A0A1J9R7F4"/>
<feature type="coiled-coil region" evidence="1">
    <location>
        <begin position="267"/>
        <end position="371"/>
    </location>
</feature>
<dbReference type="Proteomes" id="UP000183809">
    <property type="component" value="Unassembled WGS sequence"/>
</dbReference>
<organism evidence="3 4">
    <name type="scientific">Diplodia corticola</name>
    <dbReference type="NCBI Taxonomy" id="236234"/>
    <lineage>
        <taxon>Eukaryota</taxon>
        <taxon>Fungi</taxon>
        <taxon>Dikarya</taxon>
        <taxon>Ascomycota</taxon>
        <taxon>Pezizomycotina</taxon>
        <taxon>Dothideomycetes</taxon>
        <taxon>Dothideomycetes incertae sedis</taxon>
        <taxon>Botryosphaeriales</taxon>
        <taxon>Botryosphaeriaceae</taxon>
        <taxon>Diplodia</taxon>
    </lineage>
</organism>
<sequence>MASSTNSPAPAPHVAAMAEWTCPEQQRQLYLGHRYPEPTCHVAFSMRFDGHTRAAFFKLRVPVAPKCQSKKTNIFVFVYPERISTLEQSTPSELPEAVRIAFPILSNNAILQLRFTLSTPCAIIVPAETPLAPKSAASVNLLRRVWSLTQATQLTVYFAAKGQPKHSLATMCELASTNKLKSDPSELRLETLYAGNGAKAIEGVDLVFPFDHEGPPESPPSYDELALPPPPRPQVKESQSLATLEPPRKKSRLRSPSPNPAAELVQKQALQLIRDELREEMRREVREQFLQSDEEWRKKMQEMRDEVRQELAQQLRDQAKEEVTQQIRDQIKEEVTQHVQAELQQLQTQHKERLQELEDLIEQRTESLREDLLQDIEAVADETTEIVDLRVDEQILNIKDELKGYMAEEIKDVEERIKDDIEQGEVSFQFTR</sequence>